<dbReference type="InterPro" id="IPR000415">
    <property type="entry name" value="Nitroreductase-like"/>
</dbReference>
<dbReference type="PANTHER" id="PTHR43673:SF12">
    <property type="entry name" value="PROTEIN DRGA"/>
    <property type="match status" value="1"/>
</dbReference>
<organism evidence="4 5">
    <name type="scientific">Chitinivorax tropicus</name>
    <dbReference type="NCBI Taxonomy" id="714531"/>
    <lineage>
        <taxon>Bacteria</taxon>
        <taxon>Pseudomonadati</taxon>
        <taxon>Pseudomonadota</taxon>
        <taxon>Betaproteobacteria</taxon>
        <taxon>Chitinivorax</taxon>
    </lineage>
</organism>
<dbReference type="RefSeq" id="WP_184040529.1">
    <property type="nucleotide sequence ID" value="NZ_JACHHY010000017.1"/>
</dbReference>
<dbReference type="Pfam" id="PF00881">
    <property type="entry name" value="Nitroreductase"/>
    <property type="match status" value="1"/>
</dbReference>
<dbReference type="EMBL" id="JACHHY010000017">
    <property type="protein sequence ID" value="MBB5019524.1"/>
    <property type="molecule type" value="Genomic_DNA"/>
</dbReference>
<evidence type="ECO:0000256" key="1">
    <source>
        <dbReference type="ARBA" id="ARBA00007118"/>
    </source>
</evidence>
<dbReference type="AlphaFoldDB" id="A0A840MK03"/>
<dbReference type="InterPro" id="IPR029479">
    <property type="entry name" value="Nitroreductase"/>
</dbReference>
<evidence type="ECO:0000313" key="5">
    <source>
        <dbReference type="Proteomes" id="UP000575898"/>
    </source>
</evidence>
<comment type="caution">
    <text evidence="4">The sequence shown here is derived from an EMBL/GenBank/DDBJ whole genome shotgun (WGS) entry which is preliminary data.</text>
</comment>
<comment type="similarity">
    <text evidence="1">Belongs to the nitroreductase family.</text>
</comment>
<evidence type="ECO:0000256" key="2">
    <source>
        <dbReference type="ARBA" id="ARBA00023002"/>
    </source>
</evidence>
<dbReference type="Gene3D" id="3.40.109.10">
    <property type="entry name" value="NADH Oxidase"/>
    <property type="match status" value="1"/>
</dbReference>
<keyword evidence="2" id="KW-0560">Oxidoreductase</keyword>
<dbReference type="SUPFAM" id="SSF55469">
    <property type="entry name" value="FMN-dependent nitroreductase-like"/>
    <property type="match status" value="1"/>
</dbReference>
<name>A0A840MK03_9PROT</name>
<dbReference type="GO" id="GO:0016491">
    <property type="term" value="F:oxidoreductase activity"/>
    <property type="evidence" value="ECO:0007669"/>
    <property type="project" value="UniProtKB-KW"/>
</dbReference>
<reference evidence="4 5" key="1">
    <citation type="submission" date="2020-08" db="EMBL/GenBank/DDBJ databases">
        <title>Genomic Encyclopedia of Type Strains, Phase IV (KMG-IV): sequencing the most valuable type-strain genomes for metagenomic binning, comparative biology and taxonomic classification.</title>
        <authorList>
            <person name="Goeker M."/>
        </authorList>
    </citation>
    <scope>NUCLEOTIDE SEQUENCE [LARGE SCALE GENOMIC DNA]</scope>
    <source>
        <strain evidence="4 5">DSM 27165</strain>
    </source>
</reference>
<dbReference type="Proteomes" id="UP000575898">
    <property type="component" value="Unassembled WGS sequence"/>
</dbReference>
<protein>
    <submittedName>
        <fullName evidence="4">Nitroreductase</fullName>
    </submittedName>
</protein>
<dbReference type="PANTHER" id="PTHR43673">
    <property type="entry name" value="NAD(P)H NITROREDUCTASE YDGI-RELATED"/>
    <property type="match status" value="1"/>
</dbReference>
<keyword evidence="5" id="KW-1185">Reference proteome</keyword>
<evidence type="ECO:0000313" key="4">
    <source>
        <dbReference type="EMBL" id="MBB5019524.1"/>
    </source>
</evidence>
<dbReference type="CDD" id="cd02137">
    <property type="entry name" value="MhqN-like"/>
    <property type="match status" value="1"/>
</dbReference>
<evidence type="ECO:0000259" key="3">
    <source>
        <dbReference type="Pfam" id="PF00881"/>
    </source>
</evidence>
<accession>A0A840MK03</accession>
<gene>
    <name evidence="4" type="ORF">HNQ59_002826</name>
</gene>
<sequence>MSLSIQSLIESRVSVNHFDPARPVTDADIRELVRLATRAPSAFNFQNWKFIAVRTPAAKAQLKAIAYDQQKVADAAVTFIICGTLEAHKTLPHALRPAVEAGIMDQTVADTWVEFATAAHPANPQLQRDEAIRSASLAAMTLMLAAEGMGLSSCSMVGFDAAQLADTFELAGNEIPVMLVTVGYAAPGNWPQKPRRPVEEVIALV</sequence>
<feature type="domain" description="Nitroreductase" evidence="3">
    <location>
        <begin position="9"/>
        <end position="184"/>
    </location>
</feature>
<proteinExistence type="inferred from homology"/>